<accession>A0A8S5S3T0</accession>
<protein>
    <submittedName>
        <fullName evidence="1">Uncharacterized protein</fullName>
    </submittedName>
</protein>
<dbReference type="EMBL" id="BK032514">
    <property type="protein sequence ID" value="DAF45584.1"/>
    <property type="molecule type" value="Genomic_DNA"/>
</dbReference>
<sequence length="53" mass="6498">MPRHGMRLQWGRPQSLAGIRDDCFIFFAIKTHDIRFFRKFARLIENFRIFLNI</sequence>
<evidence type="ECO:0000313" key="1">
    <source>
        <dbReference type="EMBL" id="DAF45584.1"/>
    </source>
</evidence>
<organism evidence="1">
    <name type="scientific">Siphoviridae sp. ctBLh2</name>
    <dbReference type="NCBI Taxonomy" id="2827803"/>
    <lineage>
        <taxon>Viruses</taxon>
        <taxon>Duplodnaviria</taxon>
        <taxon>Heunggongvirae</taxon>
        <taxon>Uroviricota</taxon>
        <taxon>Caudoviricetes</taxon>
    </lineage>
</organism>
<reference evidence="1" key="1">
    <citation type="journal article" date="2021" name="Proc. Natl. Acad. Sci. U.S.A.">
        <title>A Catalog of Tens of Thousands of Viruses from Human Metagenomes Reveals Hidden Associations with Chronic Diseases.</title>
        <authorList>
            <person name="Tisza M.J."/>
            <person name="Buck C.B."/>
        </authorList>
    </citation>
    <scope>NUCLEOTIDE SEQUENCE</scope>
    <source>
        <strain evidence="1">CtBLh2</strain>
    </source>
</reference>
<proteinExistence type="predicted"/>
<name>A0A8S5S3T0_9CAUD</name>